<sequence>MEQQVWEAARIGDADTVARLVAQHPCDRLKRTALMKAAFRGHTEVVQKLIAARANLNMQNKNKSTALHLACWKGHSEVVQVLVEAGADTTLRDKRNRTALKAAEVHQKIECARILRDAPQIQAQALPLIEATCCICLTDPVVNVLVPCGHMCVCDRNECKRCVDPHRNAAATCPIDRTPVERVQRVYV</sequence>
<evidence type="ECO:0000256" key="1">
    <source>
        <dbReference type="ARBA" id="ARBA00022737"/>
    </source>
</evidence>
<gene>
    <name evidence="6" type="ORF">FJAP1339_LOCUS6394</name>
</gene>
<dbReference type="AlphaFoldDB" id="A0A7S2XXC2"/>
<accession>A0A7S2XXC2</accession>
<dbReference type="Pfam" id="PF12796">
    <property type="entry name" value="Ank_2"/>
    <property type="match status" value="1"/>
</dbReference>
<dbReference type="PROSITE" id="PS50089">
    <property type="entry name" value="ZF_RING_2"/>
    <property type="match status" value="1"/>
</dbReference>
<dbReference type="PROSITE" id="PS50088">
    <property type="entry name" value="ANK_REPEAT"/>
    <property type="match status" value="2"/>
</dbReference>
<dbReference type="Pfam" id="PF13920">
    <property type="entry name" value="zf-C3HC4_3"/>
    <property type="match status" value="1"/>
</dbReference>
<dbReference type="EMBL" id="HBHR01013038">
    <property type="protein sequence ID" value="CAD9864338.1"/>
    <property type="molecule type" value="Transcribed_RNA"/>
</dbReference>
<keyword evidence="4" id="KW-0862">Zinc</keyword>
<feature type="domain" description="RING-type" evidence="5">
    <location>
        <begin position="133"/>
        <end position="177"/>
    </location>
</feature>
<organism evidence="6">
    <name type="scientific">Fibrocapsa japonica</name>
    <dbReference type="NCBI Taxonomy" id="94617"/>
    <lineage>
        <taxon>Eukaryota</taxon>
        <taxon>Sar</taxon>
        <taxon>Stramenopiles</taxon>
        <taxon>Ochrophyta</taxon>
        <taxon>Raphidophyceae</taxon>
        <taxon>Chattonellales</taxon>
        <taxon>Chattonellaceae</taxon>
        <taxon>Fibrocapsa</taxon>
    </lineage>
</organism>
<dbReference type="InterPro" id="IPR002110">
    <property type="entry name" value="Ankyrin_rpt"/>
</dbReference>
<keyword evidence="4" id="KW-0863">Zinc-finger</keyword>
<evidence type="ECO:0000313" key="6">
    <source>
        <dbReference type="EMBL" id="CAD9864338.1"/>
    </source>
</evidence>
<keyword evidence="1" id="KW-0677">Repeat</keyword>
<dbReference type="PANTHER" id="PTHR24173:SF74">
    <property type="entry name" value="ANKYRIN REPEAT DOMAIN-CONTAINING PROTEIN 16"/>
    <property type="match status" value="1"/>
</dbReference>
<reference evidence="6" key="1">
    <citation type="submission" date="2021-01" db="EMBL/GenBank/DDBJ databases">
        <authorList>
            <person name="Corre E."/>
            <person name="Pelletier E."/>
            <person name="Niang G."/>
            <person name="Scheremetjew M."/>
            <person name="Finn R."/>
            <person name="Kale V."/>
            <person name="Holt S."/>
            <person name="Cochrane G."/>
            <person name="Meng A."/>
            <person name="Brown T."/>
            <person name="Cohen L."/>
        </authorList>
    </citation>
    <scope>NUCLEOTIDE SEQUENCE</scope>
    <source>
        <strain evidence="6">CCMP1661</strain>
    </source>
</reference>
<name>A0A7S2XXC2_9STRA</name>
<feature type="repeat" description="ANK" evidence="3">
    <location>
        <begin position="29"/>
        <end position="61"/>
    </location>
</feature>
<feature type="repeat" description="ANK" evidence="3">
    <location>
        <begin position="62"/>
        <end position="94"/>
    </location>
</feature>
<proteinExistence type="predicted"/>
<dbReference type="GO" id="GO:0008270">
    <property type="term" value="F:zinc ion binding"/>
    <property type="evidence" value="ECO:0007669"/>
    <property type="project" value="UniProtKB-KW"/>
</dbReference>
<dbReference type="InterPro" id="IPR036770">
    <property type="entry name" value="Ankyrin_rpt-contain_sf"/>
</dbReference>
<dbReference type="InterPro" id="IPR013083">
    <property type="entry name" value="Znf_RING/FYVE/PHD"/>
</dbReference>
<dbReference type="SUPFAM" id="SSF48403">
    <property type="entry name" value="Ankyrin repeat"/>
    <property type="match status" value="1"/>
</dbReference>
<dbReference type="SMART" id="SM00248">
    <property type="entry name" value="ANK"/>
    <property type="match status" value="3"/>
</dbReference>
<evidence type="ECO:0000256" key="4">
    <source>
        <dbReference type="PROSITE-ProRule" id="PRU00175"/>
    </source>
</evidence>
<dbReference type="Gene3D" id="3.30.40.10">
    <property type="entry name" value="Zinc/RING finger domain, C3HC4 (zinc finger)"/>
    <property type="match status" value="1"/>
</dbReference>
<evidence type="ECO:0000259" key="5">
    <source>
        <dbReference type="PROSITE" id="PS50089"/>
    </source>
</evidence>
<dbReference type="PANTHER" id="PTHR24173">
    <property type="entry name" value="ANKYRIN REPEAT CONTAINING"/>
    <property type="match status" value="1"/>
</dbReference>
<evidence type="ECO:0000256" key="2">
    <source>
        <dbReference type="ARBA" id="ARBA00023043"/>
    </source>
</evidence>
<evidence type="ECO:0000256" key="3">
    <source>
        <dbReference type="PROSITE-ProRule" id="PRU00023"/>
    </source>
</evidence>
<keyword evidence="2 3" id="KW-0040">ANK repeat</keyword>
<dbReference type="SUPFAM" id="SSF57850">
    <property type="entry name" value="RING/U-box"/>
    <property type="match status" value="1"/>
</dbReference>
<dbReference type="PROSITE" id="PS50297">
    <property type="entry name" value="ANK_REP_REGION"/>
    <property type="match status" value="2"/>
</dbReference>
<protein>
    <recommendedName>
        <fullName evidence="5">RING-type domain-containing protein</fullName>
    </recommendedName>
</protein>
<dbReference type="InterPro" id="IPR001841">
    <property type="entry name" value="Znf_RING"/>
</dbReference>
<dbReference type="Gene3D" id="1.25.40.20">
    <property type="entry name" value="Ankyrin repeat-containing domain"/>
    <property type="match status" value="1"/>
</dbReference>
<keyword evidence="4" id="KW-0479">Metal-binding</keyword>